<sequence length="111" mass="12339">MNDLKIRLMGVVLLAIGMVLGWHGVLRPLEKAWSGVSEVNYQPNAFLLVPASLIFGLGFALYGERLNYRNAEKQTLTALGWVMFAVVALLTAGGFWYFKQQLSAIGYQSTR</sequence>
<evidence type="ECO:0000256" key="1">
    <source>
        <dbReference type="SAM" id="Phobius"/>
    </source>
</evidence>
<dbReference type="EMBL" id="WIXI01000035">
    <property type="protein sequence ID" value="MQY45620.1"/>
    <property type="molecule type" value="Genomic_DNA"/>
</dbReference>
<proteinExistence type="predicted"/>
<protein>
    <submittedName>
        <fullName evidence="2">Uncharacterized protein</fullName>
    </submittedName>
</protein>
<organism evidence="2 3">
    <name type="scientific">Endobacterium cereale</name>
    <dbReference type="NCBI Taxonomy" id="2663029"/>
    <lineage>
        <taxon>Bacteria</taxon>
        <taxon>Pseudomonadati</taxon>
        <taxon>Pseudomonadota</taxon>
        <taxon>Alphaproteobacteria</taxon>
        <taxon>Hyphomicrobiales</taxon>
        <taxon>Rhizobiaceae</taxon>
        <taxon>Endobacterium</taxon>
    </lineage>
</organism>
<comment type="caution">
    <text evidence="2">The sequence shown here is derived from an EMBL/GenBank/DDBJ whole genome shotgun (WGS) entry which is preliminary data.</text>
</comment>
<evidence type="ECO:0000313" key="2">
    <source>
        <dbReference type="EMBL" id="MQY45620.1"/>
    </source>
</evidence>
<reference evidence="2 3" key="1">
    <citation type="submission" date="2019-11" db="EMBL/GenBank/DDBJ databases">
        <title>Genome analysis of Rhizobacterium cereale a novel genus and species isolated from maize roots in North Spain.</title>
        <authorList>
            <person name="Menendez E."/>
            <person name="Flores-Felix J.D."/>
            <person name="Ramirez-Bahena M.-H."/>
            <person name="Igual J.M."/>
            <person name="Garcia-Fraile P."/>
            <person name="Peix A."/>
            <person name="Velazquez E."/>
        </authorList>
    </citation>
    <scope>NUCLEOTIDE SEQUENCE [LARGE SCALE GENOMIC DNA]</scope>
    <source>
        <strain evidence="2 3">RZME27</strain>
    </source>
</reference>
<keyword evidence="1" id="KW-0472">Membrane</keyword>
<dbReference type="RefSeq" id="WP_153353147.1">
    <property type="nucleotide sequence ID" value="NZ_JAYKOO010000001.1"/>
</dbReference>
<accession>A0A6A8A7K2</accession>
<dbReference type="AlphaFoldDB" id="A0A6A8A7K2"/>
<keyword evidence="1" id="KW-1133">Transmembrane helix</keyword>
<dbReference type="Proteomes" id="UP000435138">
    <property type="component" value="Unassembled WGS sequence"/>
</dbReference>
<feature type="transmembrane region" description="Helical" evidence="1">
    <location>
        <begin position="75"/>
        <end position="98"/>
    </location>
</feature>
<feature type="transmembrane region" description="Helical" evidence="1">
    <location>
        <begin position="45"/>
        <end position="63"/>
    </location>
</feature>
<keyword evidence="1" id="KW-0812">Transmembrane</keyword>
<name>A0A6A8A7K2_9HYPH</name>
<evidence type="ECO:0000313" key="3">
    <source>
        <dbReference type="Proteomes" id="UP000435138"/>
    </source>
</evidence>
<gene>
    <name evidence="2" type="ORF">GAO09_06040</name>
</gene>
<feature type="transmembrane region" description="Helical" evidence="1">
    <location>
        <begin position="7"/>
        <end position="25"/>
    </location>
</feature>
<keyword evidence="3" id="KW-1185">Reference proteome</keyword>